<sequence>MKNLEEVIIYDPTYDPVSKQIFDLTHKYKIKESQHSGAENFMNFVNSFIFPTAKDNDMKIREIDVINNESQKHMIFDCAYKCTCYAIDPDTKYYIDRSKYVFNLEMQRPLLKMLSDFNDKMFLYAARLLNQQQVSDQPIVPVRGLVLIDGIMNNFTPIVTRSFSKEYAENNEVKYHGISTDNVYAIYIQLPLFVNEENKTFSEKANMCYSILGQPYTLNNEAINWLKLYCARRIGLPTGDTTHQQYKIQLDVNSQAFIAAKSIEQQSKELENTIDLEDKYRGVAESAMAQGIAQGKALGIAIIDKLASDLAKNTKHQKKTAKKSVKACFEFFQKHNIFDSSFINKGVDCQYARLALKNVKPNFNKEIEDQKVEFLKQLELSLKENIGSVPSIYSSEED</sequence>
<evidence type="ECO:0000313" key="2">
    <source>
        <dbReference type="EMBL" id="CAL6044487.1"/>
    </source>
</evidence>
<proteinExistence type="predicted"/>
<comment type="caution">
    <text evidence="1">The sequence shown here is derived from an EMBL/GenBank/DDBJ whole genome shotgun (WGS) entry which is preliminary data.</text>
</comment>
<gene>
    <name evidence="1" type="ORF">HINF_LOCUS37877</name>
    <name evidence="2" type="ORF">HINF_LOCUS40583</name>
</gene>
<dbReference type="EMBL" id="CATOUU010000807">
    <property type="protein sequence ID" value="CAI9950232.1"/>
    <property type="molecule type" value="Genomic_DNA"/>
</dbReference>
<organism evidence="1">
    <name type="scientific">Hexamita inflata</name>
    <dbReference type="NCBI Taxonomy" id="28002"/>
    <lineage>
        <taxon>Eukaryota</taxon>
        <taxon>Metamonada</taxon>
        <taxon>Diplomonadida</taxon>
        <taxon>Hexamitidae</taxon>
        <taxon>Hexamitinae</taxon>
        <taxon>Hexamita</taxon>
    </lineage>
</organism>
<dbReference type="AlphaFoldDB" id="A0AA86UGH5"/>
<reference evidence="1" key="1">
    <citation type="submission" date="2023-06" db="EMBL/GenBank/DDBJ databases">
        <authorList>
            <person name="Kurt Z."/>
        </authorList>
    </citation>
    <scope>NUCLEOTIDE SEQUENCE</scope>
</reference>
<protein>
    <submittedName>
        <fullName evidence="2">Hypothetical_protein</fullName>
    </submittedName>
</protein>
<evidence type="ECO:0000313" key="3">
    <source>
        <dbReference type="Proteomes" id="UP001642409"/>
    </source>
</evidence>
<keyword evidence="3" id="KW-1185">Reference proteome</keyword>
<accession>A0AA86UGH5</accession>
<reference evidence="2 3" key="2">
    <citation type="submission" date="2024-07" db="EMBL/GenBank/DDBJ databases">
        <authorList>
            <person name="Akdeniz Z."/>
        </authorList>
    </citation>
    <scope>NUCLEOTIDE SEQUENCE [LARGE SCALE GENOMIC DNA]</scope>
</reference>
<evidence type="ECO:0000313" key="1">
    <source>
        <dbReference type="EMBL" id="CAI9950232.1"/>
    </source>
</evidence>
<dbReference type="Proteomes" id="UP001642409">
    <property type="component" value="Unassembled WGS sequence"/>
</dbReference>
<dbReference type="EMBL" id="CAXDID020000160">
    <property type="protein sequence ID" value="CAL6044487.1"/>
    <property type="molecule type" value="Genomic_DNA"/>
</dbReference>
<name>A0AA86UGH5_9EUKA</name>